<dbReference type="SUPFAM" id="SSF55031">
    <property type="entry name" value="Bacterial exopeptidase dimerisation domain"/>
    <property type="match status" value="1"/>
</dbReference>
<name>A0A6L6QHD8_9BURK</name>
<dbReference type="Gene3D" id="3.40.630.10">
    <property type="entry name" value="Zn peptidases"/>
    <property type="match status" value="1"/>
</dbReference>
<sequence>MGSAAAQSLTSEEERIVAIVKGNSPKALELLEKTVNINSGTMNHKGVREVGKVFRAEFDKLGFKTQWIDMPKEMQRAGHLVATREGKQGKRVLMIGHLDTVFEADSPMAKWERQGDRASGQGVNDMKGGDVIIIEALRALKAAGALDNTTISVIFTGDEENAGDPKEISRRDMVDLAKRSDVALAFEATVLDENGKATGTIGRRSSTSWDLAVKGKQGHSSGIFTASAGYGAVYETARILDAFRQQLQEPNLTFNPGMILGGTEVTHSGPSKGTAFGKSNVIANSAIVKGDLRFLTPEQGEQARARMRTIVAQSLPGTSAEITFQDGYPPMAPTAGNLKLLEIYSKASADAGLGPIAALPPGLRGAGDVQFVAPYVDSLDGLGATGKGAHAPGEDLDVRSIEQGAIRTALLLYRLTR</sequence>
<evidence type="ECO:0000256" key="4">
    <source>
        <dbReference type="ARBA" id="ARBA00022833"/>
    </source>
</evidence>
<dbReference type="PROSITE" id="PS00758">
    <property type="entry name" value="ARGE_DAPE_CPG2_1"/>
    <property type="match status" value="1"/>
</dbReference>
<evidence type="ECO:0000256" key="1">
    <source>
        <dbReference type="ARBA" id="ARBA00001947"/>
    </source>
</evidence>
<dbReference type="Pfam" id="PF01546">
    <property type="entry name" value="Peptidase_M20"/>
    <property type="match status" value="1"/>
</dbReference>
<dbReference type="SUPFAM" id="SSF53187">
    <property type="entry name" value="Zn-dependent exopeptidases"/>
    <property type="match status" value="1"/>
</dbReference>
<dbReference type="InterPro" id="IPR011650">
    <property type="entry name" value="Peptidase_M20_dimer"/>
</dbReference>
<dbReference type="OrthoDB" id="9776600at2"/>
<organism evidence="6 7">
    <name type="scientific">Massilia eburnea</name>
    <dbReference type="NCBI Taxonomy" id="1776165"/>
    <lineage>
        <taxon>Bacteria</taxon>
        <taxon>Pseudomonadati</taxon>
        <taxon>Pseudomonadota</taxon>
        <taxon>Betaproteobacteria</taxon>
        <taxon>Burkholderiales</taxon>
        <taxon>Oxalobacteraceae</taxon>
        <taxon>Telluria group</taxon>
        <taxon>Massilia</taxon>
    </lineage>
</organism>
<evidence type="ECO:0000313" key="7">
    <source>
        <dbReference type="Proteomes" id="UP000472320"/>
    </source>
</evidence>
<dbReference type="Pfam" id="PF07687">
    <property type="entry name" value="M20_dimer"/>
    <property type="match status" value="1"/>
</dbReference>
<dbReference type="GO" id="GO:0046872">
    <property type="term" value="F:metal ion binding"/>
    <property type="evidence" value="ECO:0007669"/>
    <property type="project" value="UniProtKB-KW"/>
</dbReference>
<dbReference type="Proteomes" id="UP000472320">
    <property type="component" value="Unassembled WGS sequence"/>
</dbReference>
<dbReference type="InterPro" id="IPR001261">
    <property type="entry name" value="ArgE/DapE_CS"/>
</dbReference>
<dbReference type="InterPro" id="IPR002933">
    <property type="entry name" value="Peptidase_M20"/>
</dbReference>
<evidence type="ECO:0000256" key="2">
    <source>
        <dbReference type="ARBA" id="ARBA00022723"/>
    </source>
</evidence>
<evidence type="ECO:0000259" key="5">
    <source>
        <dbReference type="Pfam" id="PF07687"/>
    </source>
</evidence>
<dbReference type="PANTHER" id="PTHR43808:SF32">
    <property type="entry name" value="ARGE_DAPE-RELATED DEACYLASE"/>
    <property type="match status" value="1"/>
</dbReference>
<keyword evidence="7" id="KW-1185">Reference proteome</keyword>
<reference evidence="6 7" key="1">
    <citation type="submission" date="2019-11" db="EMBL/GenBank/DDBJ databases">
        <title>Type strains purchased from KCTC, JCM and DSMZ.</title>
        <authorList>
            <person name="Lu H."/>
        </authorList>
    </citation>
    <scope>NUCLEOTIDE SEQUENCE [LARGE SCALE GENOMIC DNA]</scope>
    <source>
        <strain evidence="6 7">JCM 31587</strain>
    </source>
</reference>
<keyword evidence="3 6" id="KW-0378">Hydrolase</keyword>
<comment type="cofactor">
    <cofactor evidence="1">
        <name>Zn(2+)</name>
        <dbReference type="ChEBI" id="CHEBI:29105"/>
    </cofactor>
</comment>
<keyword evidence="4" id="KW-0862">Zinc</keyword>
<comment type="caution">
    <text evidence="6">The sequence shown here is derived from an EMBL/GenBank/DDBJ whole genome shotgun (WGS) entry which is preliminary data.</text>
</comment>
<feature type="domain" description="Peptidase M20 dimerisation" evidence="5">
    <location>
        <begin position="201"/>
        <end position="316"/>
    </location>
</feature>
<keyword evidence="2" id="KW-0479">Metal-binding</keyword>
<dbReference type="AlphaFoldDB" id="A0A6L6QHD8"/>
<protein>
    <submittedName>
        <fullName evidence="6">M20/M25/M40 family metallo-hydrolase</fullName>
    </submittedName>
</protein>
<accession>A0A6L6QHD8</accession>
<dbReference type="PANTHER" id="PTHR43808">
    <property type="entry name" value="ACETYLORNITHINE DEACETYLASE"/>
    <property type="match status" value="1"/>
</dbReference>
<proteinExistence type="predicted"/>
<dbReference type="Gene3D" id="3.30.70.360">
    <property type="match status" value="1"/>
</dbReference>
<evidence type="ECO:0000256" key="3">
    <source>
        <dbReference type="ARBA" id="ARBA00022801"/>
    </source>
</evidence>
<evidence type="ECO:0000313" key="6">
    <source>
        <dbReference type="EMBL" id="MTW11086.1"/>
    </source>
</evidence>
<dbReference type="EMBL" id="WNKX01000006">
    <property type="protein sequence ID" value="MTW11086.1"/>
    <property type="molecule type" value="Genomic_DNA"/>
</dbReference>
<dbReference type="InterPro" id="IPR050072">
    <property type="entry name" value="Peptidase_M20A"/>
</dbReference>
<dbReference type="GO" id="GO:0016787">
    <property type="term" value="F:hydrolase activity"/>
    <property type="evidence" value="ECO:0007669"/>
    <property type="project" value="UniProtKB-KW"/>
</dbReference>
<dbReference type="InterPro" id="IPR036264">
    <property type="entry name" value="Bact_exopeptidase_dim_dom"/>
</dbReference>
<gene>
    <name evidence="6" type="ORF">GM658_10775</name>
</gene>